<evidence type="ECO:0000313" key="2">
    <source>
        <dbReference type="Proteomes" id="UP000636709"/>
    </source>
</evidence>
<dbReference type="InterPro" id="IPR012871">
    <property type="entry name" value="DUF1668_ORYSA"/>
</dbReference>
<dbReference type="EMBL" id="JACEFO010002126">
    <property type="protein sequence ID" value="KAF8678988.1"/>
    <property type="molecule type" value="Genomic_DNA"/>
</dbReference>
<organism evidence="1 2">
    <name type="scientific">Digitaria exilis</name>
    <dbReference type="NCBI Taxonomy" id="1010633"/>
    <lineage>
        <taxon>Eukaryota</taxon>
        <taxon>Viridiplantae</taxon>
        <taxon>Streptophyta</taxon>
        <taxon>Embryophyta</taxon>
        <taxon>Tracheophyta</taxon>
        <taxon>Spermatophyta</taxon>
        <taxon>Magnoliopsida</taxon>
        <taxon>Liliopsida</taxon>
        <taxon>Poales</taxon>
        <taxon>Poaceae</taxon>
        <taxon>PACMAD clade</taxon>
        <taxon>Panicoideae</taxon>
        <taxon>Panicodae</taxon>
        <taxon>Paniceae</taxon>
        <taxon>Anthephorinae</taxon>
        <taxon>Digitaria</taxon>
    </lineage>
</organism>
<sequence>MELRLSPTHCTRMDTPSSCPQRMKRTPSTPAMVCGRSLGIGCCPSEAQAYFDADLDAWVGIHNKDDGHICCCPVASRCTTATPQLQRRMLKEKLFRSMEEVKVDHRHYKPTLTYMGDSRFCLVENVLCGEDFSDGAVIHVTLFGLKYDHKGELQTKARRTTRSYAVSKNSHLFSHAVFWM</sequence>
<reference evidence="1" key="1">
    <citation type="submission" date="2020-07" db="EMBL/GenBank/DDBJ databases">
        <title>Genome sequence and genetic diversity analysis of an under-domesticated orphan crop, white fonio (Digitaria exilis).</title>
        <authorList>
            <person name="Bennetzen J.L."/>
            <person name="Chen S."/>
            <person name="Ma X."/>
            <person name="Wang X."/>
            <person name="Yssel A.E.J."/>
            <person name="Chaluvadi S.R."/>
            <person name="Johnson M."/>
            <person name="Gangashetty P."/>
            <person name="Hamidou F."/>
            <person name="Sanogo M.D."/>
            <person name="Zwaenepoel A."/>
            <person name="Wallace J."/>
            <person name="Van De Peer Y."/>
            <person name="Van Deynze A."/>
        </authorList>
    </citation>
    <scope>NUCLEOTIDE SEQUENCE</scope>
    <source>
        <tissue evidence="1">Leaves</tissue>
    </source>
</reference>
<keyword evidence="2" id="KW-1185">Reference proteome</keyword>
<comment type="caution">
    <text evidence="1">The sequence shown here is derived from an EMBL/GenBank/DDBJ whole genome shotgun (WGS) entry which is preliminary data.</text>
</comment>
<dbReference type="AlphaFoldDB" id="A0A835AYT8"/>
<proteinExistence type="predicted"/>
<dbReference type="Proteomes" id="UP000636709">
    <property type="component" value="Unassembled WGS sequence"/>
</dbReference>
<evidence type="ECO:0000313" key="1">
    <source>
        <dbReference type="EMBL" id="KAF8678988.1"/>
    </source>
</evidence>
<accession>A0A835AYT8</accession>
<name>A0A835AYT8_9POAL</name>
<gene>
    <name evidence="1" type="ORF">HU200_046152</name>
</gene>
<dbReference type="PANTHER" id="PTHR33085:SF47">
    <property type="entry name" value="OS02G0513400 PROTEIN"/>
    <property type="match status" value="1"/>
</dbReference>
<dbReference type="OrthoDB" id="582849at2759"/>
<dbReference type="Pfam" id="PF07893">
    <property type="entry name" value="DUF1668"/>
    <property type="match status" value="1"/>
</dbReference>
<protein>
    <submittedName>
        <fullName evidence="1">Uncharacterized protein</fullName>
    </submittedName>
</protein>
<dbReference type="PANTHER" id="PTHR33085">
    <property type="entry name" value="OS12G0113100 PROTEIN-RELATED"/>
    <property type="match status" value="1"/>
</dbReference>